<dbReference type="InterPro" id="IPR036953">
    <property type="entry name" value="GreA/GreB_C_sf"/>
</dbReference>
<dbReference type="Pfam" id="PF01272">
    <property type="entry name" value="GreA_GreB"/>
    <property type="match status" value="1"/>
</dbReference>
<evidence type="ECO:0000256" key="4">
    <source>
        <dbReference type="ARBA" id="ARBA00023125"/>
    </source>
</evidence>
<dbReference type="InterPro" id="IPR018151">
    <property type="entry name" value="TF_GreA/GreB_CS"/>
</dbReference>
<keyword evidence="4" id="KW-0238">DNA-binding</keyword>
<dbReference type="GO" id="GO:0070063">
    <property type="term" value="F:RNA polymerase binding"/>
    <property type="evidence" value="ECO:0007669"/>
    <property type="project" value="InterPro"/>
</dbReference>
<dbReference type="EMBL" id="LBSX01000002">
    <property type="protein sequence ID" value="KKQ28053.1"/>
    <property type="molecule type" value="Genomic_DNA"/>
</dbReference>
<keyword evidence="7" id="KW-0175">Coiled coil</keyword>
<dbReference type="GO" id="GO:0032784">
    <property type="term" value="P:regulation of DNA-templated transcription elongation"/>
    <property type="evidence" value="ECO:0007669"/>
    <property type="project" value="InterPro"/>
</dbReference>
<dbReference type="GO" id="GO:0006354">
    <property type="term" value="P:DNA-templated transcription elongation"/>
    <property type="evidence" value="ECO:0007669"/>
    <property type="project" value="TreeGrafter"/>
</dbReference>
<dbReference type="AlphaFoldDB" id="A0A0G0GA97"/>
<comment type="similarity">
    <text evidence="1">Belongs to the GreA/GreB family.</text>
</comment>
<reference evidence="10 11" key="1">
    <citation type="journal article" date="2015" name="Nature">
        <title>rRNA introns, odd ribosomes, and small enigmatic genomes across a large radiation of phyla.</title>
        <authorList>
            <person name="Brown C.T."/>
            <person name="Hug L.A."/>
            <person name="Thomas B.C."/>
            <person name="Sharon I."/>
            <person name="Castelle C.J."/>
            <person name="Singh A."/>
            <person name="Wilkins M.J."/>
            <person name="Williams K.H."/>
            <person name="Banfield J.F."/>
        </authorList>
    </citation>
    <scope>NUCLEOTIDE SEQUENCE [LARGE SCALE GENOMIC DNA]</scope>
</reference>
<gene>
    <name evidence="10" type="ORF">US42_C0002G0008</name>
</gene>
<dbReference type="InterPro" id="IPR001437">
    <property type="entry name" value="Tscrpt_elong_fac_GreA/B_C"/>
</dbReference>
<evidence type="ECO:0000313" key="10">
    <source>
        <dbReference type="EMBL" id="KKQ28053.1"/>
    </source>
</evidence>
<evidence type="ECO:0000256" key="7">
    <source>
        <dbReference type="SAM" id="Coils"/>
    </source>
</evidence>
<dbReference type="InterPro" id="IPR022691">
    <property type="entry name" value="Tscrpt_elong_fac_GreA/B_N"/>
</dbReference>
<evidence type="ECO:0000256" key="3">
    <source>
        <dbReference type="ARBA" id="ARBA00023015"/>
    </source>
</evidence>
<evidence type="ECO:0000256" key="2">
    <source>
        <dbReference type="ARBA" id="ARBA00013729"/>
    </source>
</evidence>
<evidence type="ECO:0000259" key="9">
    <source>
        <dbReference type="Pfam" id="PF03449"/>
    </source>
</evidence>
<accession>A0A0G0GA97</accession>
<dbReference type="PANTHER" id="PTHR30437">
    <property type="entry name" value="TRANSCRIPTION ELONGATION FACTOR GREA"/>
    <property type="match status" value="1"/>
</dbReference>
<keyword evidence="10" id="KW-0251">Elongation factor</keyword>
<sequence length="165" mass="18859">MQLPYRKPGKYSQIKIDLLLTEEKFNELKKDLEKLKRKQPQAAAEVVRLAELGDFSENVEYQLAKGKLRGINNAILKLEYQIDHAEIIKPEKQKNTVQIGHEVWVLVSGQEKRFQILGSSETNPEKGIVSYSSPLGLALLGHRVGEHVRVSLGEREIEYQILKIE</sequence>
<protein>
    <recommendedName>
        <fullName evidence="2">Transcription elongation factor GreA</fullName>
    </recommendedName>
    <alternativeName>
        <fullName evidence="6">Transcript cleavage factor GreA</fullName>
    </alternativeName>
</protein>
<dbReference type="InterPro" id="IPR036805">
    <property type="entry name" value="Tscrpt_elong_fac_GreA/B_N_sf"/>
</dbReference>
<keyword evidence="10" id="KW-0648">Protein biosynthesis</keyword>
<dbReference type="Pfam" id="PF03449">
    <property type="entry name" value="GreA_GreB_N"/>
    <property type="match status" value="1"/>
</dbReference>
<evidence type="ECO:0000259" key="8">
    <source>
        <dbReference type="Pfam" id="PF01272"/>
    </source>
</evidence>
<dbReference type="Proteomes" id="UP000034849">
    <property type="component" value="Unassembled WGS sequence"/>
</dbReference>
<dbReference type="InterPro" id="IPR023459">
    <property type="entry name" value="Tscrpt_elong_fac_GreA/B_fam"/>
</dbReference>
<keyword evidence="3" id="KW-0805">Transcription regulation</keyword>
<dbReference type="SUPFAM" id="SSF54534">
    <property type="entry name" value="FKBP-like"/>
    <property type="match status" value="1"/>
</dbReference>
<dbReference type="STRING" id="1619046.US42_C0002G0008"/>
<name>A0A0G0GA97_9BACT</name>
<proteinExistence type="inferred from homology"/>
<evidence type="ECO:0000256" key="6">
    <source>
        <dbReference type="ARBA" id="ARBA00030776"/>
    </source>
</evidence>
<evidence type="ECO:0000313" key="11">
    <source>
        <dbReference type="Proteomes" id="UP000034849"/>
    </source>
</evidence>
<dbReference type="FunFam" id="1.10.287.180:FF:000001">
    <property type="entry name" value="Transcription elongation factor GreA"/>
    <property type="match status" value="1"/>
</dbReference>
<feature type="domain" description="Transcription elongation factor GreA/GreB C-terminal" evidence="8">
    <location>
        <begin position="93"/>
        <end position="165"/>
    </location>
</feature>
<evidence type="ECO:0000256" key="1">
    <source>
        <dbReference type="ARBA" id="ARBA00008213"/>
    </source>
</evidence>
<dbReference type="Gene3D" id="1.10.287.180">
    <property type="entry name" value="Transcription elongation factor, GreA/GreB, N-terminal domain"/>
    <property type="match status" value="1"/>
</dbReference>
<dbReference type="GO" id="GO:0003677">
    <property type="term" value="F:DNA binding"/>
    <property type="evidence" value="ECO:0007669"/>
    <property type="project" value="UniProtKB-KW"/>
</dbReference>
<dbReference type="PANTHER" id="PTHR30437:SF4">
    <property type="entry name" value="TRANSCRIPTION ELONGATION FACTOR GREA"/>
    <property type="match status" value="1"/>
</dbReference>
<dbReference type="PROSITE" id="PS00830">
    <property type="entry name" value="GREAB_2"/>
    <property type="match status" value="1"/>
</dbReference>
<feature type="coiled-coil region" evidence="7">
    <location>
        <begin position="18"/>
        <end position="45"/>
    </location>
</feature>
<comment type="caution">
    <text evidence="10">The sequence shown here is derived from an EMBL/GenBank/DDBJ whole genome shotgun (WGS) entry which is preliminary data.</text>
</comment>
<dbReference type="SUPFAM" id="SSF46557">
    <property type="entry name" value="GreA transcript cleavage protein, N-terminal domain"/>
    <property type="match status" value="1"/>
</dbReference>
<dbReference type="GO" id="GO:0003746">
    <property type="term" value="F:translation elongation factor activity"/>
    <property type="evidence" value="ECO:0007669"/>
    <property type="project" value="UniProtKB-KW"/>
</dbReference>
<feature type="domain" description="Transcription elongation factor GreA/GreB N-terminal" evidence="9">
    <location>
        <begin position="19"/>
        <end position="87"/>
    </location>
</feature>
<dbReference type="PIRSF" id="PIRSF006092">
    <property type="entry name" value="GreA_GreB"/>
    <property type="match status" value="1"/>
</dbReference>
<organism evidence="10 11">
    <name type="scientific">Candidatus Magasanikbacteria bacterium GW2011_GWC2_37_14</name>
    <dbReference type="NCBI Taxonomy" id="1619046"/>
    <lineage>
        <taxon>Bacteria</taxon>
        <taxon>Candidatus Magasanikiibacteriota</taxon>
    </lineage>
</organism>
<dbReference type="Gene3D" id="3.10.50.30">
    <property type="entry name" value="Transcription elongation factor, GreA/GreB, C-terminal domain"/>
    <property type="match status" value="1"/>
</dbReference>
<keyword evidence="5" id="KW-0804">Transcription</keyword>
<evidence type="ECO:0000256" key="5">
    <source>
        <dbReference type="ARBA" id="ARBA00023163"/>
    </source>
</evidence>